<proteinExistence type="predicted"/>
<accession>A0A1J8NGK3</accession>
<keyword evidence="1" id="KW-0285">Flavoprotein</keyword>
<evidence type="ECO:0000259" key="3">
    <source>
        <dbReference type="PROSITE" id="PS51387"/>
    </source>
</evidence>
<dbReference type="PANTHER" id="PTHR43762">
    <property type="entry name" value="L-GULONOLACTONE OXIDASE"/>
    <property type="match status" value="1"/>
</dbReference>
<keyword evidence="2" id="KW-0812">Transmembrane</keyword>
<protein>
    <recommendedName>
        <fullName evidence="3">FAD-binding PCMH-type domain-containing protein</fullName>
    </recommendedName>
</protein>
<evidence type="ECO:0000313" key="5">
    <source>
        <dbReference type="Proteomes" id="UP000183924"/>
    </source>
</evidence>
<dbReference type="SUPFAM" id="SSF56176">
    <property type="entry name" value="FAD-binding/transporter-associated domain-like"/>
    <property type="match status" value="1"/>
</dbReference>
<dbReference type="Gene3D" id="3.30.465.10">
    <property type="match status" value="1"/>
</dbReference>
<dbReference type="STRING" id="1225476.A1D18_06340"/>
<feature type="domain" description="FAD-binding PCMH-type" evidence="3">
    <location>
        <begin position="14"/>
        <end position="180"/>
    </location>
</feature>
<reference evidence="4 5" key="1">
    <citation type="submission" date="2016-03" db="EMBL/GenBank/DDBJ databases">
        <title>Comparative genomics of Rickettsiella.</title>
        <authorList>
            <person name="Chandler C."/>
            <person name="Wang Y."/>
        </authorList>
    </citation>
    <scope>NUCLEOTIDE SEQUENCE [LARGE SCALE GENOMIC DNA]</scope>
    <source>
        <strain evidence="4 5">RCFS May 2013</strain>
    </source>
</reference>
<sequence>MNWCEKCQSSFNGYPLECPERVSRPESYAELKPSQLISIARGSGGSYGDAALNAQGEIILTNRLDRFLEFDVYKGVLSVESGITLAKILELIVKQGWFLPVMPGTAEVSLGGCIATDIHGKNHWHAGSLGQHVLSLQLVIANGEKVNCSPKVMPELFWATIGGMGLTGIIGVVTLQLKRIETAYMKVQHRVAHNLEQVLGELGQEDDEFEYRVAWLDTLNRSFFHGVIMKAKHADLSELSIRQQKSAFSLSKYISFNCPYSLPCSLLYPKLIKLFNKVYYYHLTKKDQSFLQTYHDYFFPLDRIRNWPRLYGKKGFIQYQCVIPTKFAHSAINEILETLQKHKHPIYLAVLKHFGQENLAPLSFPLSGFTLALDIPLRNEKIFTCLDILDEIVIHAGGRIYLAKDARLKPEAFRKMYKRYLNWLRVKQYWDSHNRFSSSLSRRLKLGF</sequence>
<dbReference type="EMBL" id="LUKY01000033">
    <property type="protein sequence ID" value="OIZ94449.1"/>
    <property type="molecule type" value="Genomic_DNA"/>
</dbReference>
<keyword evidence="5" id="KW-1185">Reference proteome</keyword>
<dbReference type="PANTHER" id="PTHR43762:SF1">
    <property type="entry name" value="D-ARABINONO-1,4-LACTONE OXIDASE"/>
    <property type="match status" value="1"/>
</dbReference>
<dbReference type="AlphaFoldDB" id="A0A1J8NGK3"/>
<dbReference type="PROSITE" id="PS51387">
    <property type="entry name" value="FAD_PCMH"/>
    <property type="match status" value="1"/>
</dbReference>
<dbReference type="InterPro" id="IPR036318">
    <property type="entry name" value="FAD-bd_PCMH-like_sf"/>
</dbReference>
<evidence type="ECO:0000256" key="1">
    <source>
        <dbReference type="ARBA" id="ARBA00022827"/>
    </source>
</evidence>
<evidence type="ECO:0000256" key="2">
    <source>
        <dbReference type="SAM" id="Phobius"/>
    </source>
</evidence>
<evidence type="ECO:0000313" key="4">
    <source>
        <dbReference type="EMBL" id="OIZ94449.1"/>
    </source>
</evidence>
<feature type="transmembrane region" description="Helical" evidence="2">
    <location>
        <begin position="156"/>
        <end position="177"/>
    </location>
</feature>
<keyword evidence="1" id="KW-0274">FAD</keyword>
<dbReference type="InterPro" id="IPR010031">
    <property type="entry name" value="FAD_lactone_oxidase-like"/>
</dbReference>
<keyword evidence="2" id="KW-1133">Transmembrane helix</keyword>
<dbReference type="InterPro" id="IPR016166">
    <property type="entry name" value="FAD-bd_PCMH"/>
</dbReference>
<dbReference type="GO" id="GO:0016899">
    <property type="term" value="F:oxidoreductase activity, acting on the CH-OH group of donors, oxygen as acceptor"/>
    <property type="evidence" value="ECO:0007669"/>
    <property type="project" value="InterPro"/>
</dbReference>
<comment type="caution">
    <text evidence="4">The sequence shown here is derived from an EMBL/GenBank/DDBJ whole genome shotgun (WGS) entry which is preliminary data.</text>
</comment>
<dbReference type="Proteomes" id="UP000183924">
    <property type="component" value="Unassembled WGS sequence"/>
</dbReference>
<dbReference type="GO" id="GO:0071949">
    <property type="term" value="F:FAD binding"/>
    <property type="evidence" value="ECO:0007669"/>
    <property type="project" value="InterPro"/>
</dbReference>
<dbReference type="InterPro" id="IPR016169">
    <property type="entry name" value="FAD-bd_PCMH_sub2"/>
</dbReference>
<keyword evidence="2" id="KW-0472">Membrane</keyword>
<dbReference type="Pfam" id="PF01565">
    <property type="entry name" value="FAD_binding_4"/>
    <property type="match status" value="1"/>
</dbReference>
<dbReference type="InterPro" id="IPR006094">
    <property type="entry name" value="Oxid_FAD_bind_N"/>
</dbReference>
<dbReference type="RefSeq" id="WP_071662939.1">
    <property type="nucleotide sequence ID" value="NZ_LUKY01000033.1"/>
</dbReference>
<gene>
    <name evidence="4" type="ORF">A1D18_06340</name>
</gene>
<dbReference type="OrthoDB" id="143770at2"/>
<name>A0A1J8NGK3_9COXI</name>
<organism evidence="4 5">
    <name type="scientific">Candidatus Rickettsiella isopodorum</name>
    <dbReference type="NCBI Taxonomy" id="1225476"/>
    <lineage>
        <taxon>Bacteria</taxon>
        <taxon>Pseudomonadati</taxon>
        <taxon>Pseudomonadota</taxon>
        <taxon>Gammaproteobacteria</taxon>
        <taxon>Legionellales</taxon>
        <taxon>Coxiellaceae</taxon>
        <taxon>Rickettsiella</taxon>
    </lineage>
</organism>